<accession>A0A1B1ANX6</accession>
<dbReference type="Proteomes" id="UP001519309">
    <property type="component" value="Unassembled WGS sequence"/>
</dbReference>
<dbReference type="AlphaFoldDB" id="A0A1B1ANX6"/>
<dbReference type="GO" id="GO:0008897">
    <property type="term" value="F:holo-[acyl-carrier-protein] synthase activity"/>
    <property type="evidence" value="ECO:0007669"/>
    <property type="project" value="InterPro"/>
</dbReference>
<dbReference type="SUPFAM" id="SSF56214">
    <property type="entry name" value="4'-phosphopantetheinyl transferase"/>
    <property type="match status" value="2"/>
</dbReference>
<protein>
    <submittedName>
        <fullName evidence="4">4'-phosphopantetheinyl transferase</fullName>
        <ecNumber evidence="4">2.7.8.-</ecNumber>
    </submittedName>
</protein>
<evidence type="ECO:0000256" key="1">
    <source>
        <dbReference type="ARBA" id="ARBA00022679"/>
    </source>
</evidence>
<dbReference type="EMBL" id="JAGGLP010000007">
    <property type="protein sequence ID" value="MBP2050789.1"/>
    <property type="molecule type" value="Genomic_DNA"/>
</dbReference>
<organism evidence="3 5">
    <name type="scientific">Streptomyces griseochromogenes</name>
    <dbReference type="NCBI Taxonomy" id="68214"/>
    <lineage>
        <taxon>Bacteria</taxon>
        <taxon>Bacillati</taxon>
        <taxon>Actinomycetota</taxon>
        <taxon>Actinomycetes</taxon>
        <taxon>Kitasatosporales</taxon>
        <taxon>Streptomycetaceae</taxon>
        <taxon>Streptomyces</taxon>
    </lineage>
</organism>
<keyword evidence="6" id="KW-1185">Reference proteome</keyword>
<dbReference type="GO" id="GO:0000287">
    <property type="term" value="F:magnesium ion binding"/>
    <property type="evidence" value="ECO:0007669"/>
    <property type="project" value="InterPro"/>
</dbReference>
<evidence type="ECO:0000313" key="6">
    <source>
        <dbReference type="Proteomes" id="UP001519309"/>
    </source>
</evidence>
<name>A0A1B1ANX6_9ACTN</name>
<keyword evidence="1 4" id="KW-0808">Transferase</keyword>
<dbReference type="STRING" id="68214.AVL59_00660"/>
<gene>
    <name evidence="3" type="ORF">AVL59_00660</name>
    <name evidence="4" type="ORF">J2Z21_003739</name>
</gene>
<dbReference type="GO" id="GO:0019878">
    <property type="term" value="P:lysine biosynthetic process via aminoadipic acid"/>
    <property type="evidence" value="ECO:0007669"/>
    <property type="project" value="TreeGrafter"/>
</dbReference>
<dbReference type="Proteomes" id="UP000092659">
    <property type="component" value="Chromosome"/>
</dbReference>
<dbReference type="InterPro" id="IPR050559">
    <property type="entry name" value="P-Pant_transferase_sf"/>
</dbReference>
<sequence length="243" mass="25560">MSVPTTGAVAGSPRADGTGTATPGIRVWTVATAPAAAAAPYEEAYAVLDEAERSRLAGLRRPGDRMRYLAVHHAFRSVLGRALDIAPAAVRFRRYCAGCGQEGHGKPVPSAPDGRTLAASLSHSGAYALIAVGDGPHPPVGVDIERIRPHMDWSGIPCVSGGGTTHGFEQWTRAEALVKAAGTGLTRTPPHYTGRVFGTWREARVPGSDPRWYVRSVRSPDGYAASVACGSADARVTTVRWVP</sequence>
<evidence type="ECO:0000313" key="4">
    <source>
        <dbReference type="EMBL" id="MBP2050789.1"/>
    </source>
</evidence>
<reference evidence="3 5" key="1">
    <citation type="submission" date="2016-06" db="EMBL/GenBank/DDBJ databases">
        <title>Complete genome sequence of Streptomyces griseochromogenes ATCC 14511, the Blasticidin S producer.</title>
        <authorList>
            <person name="Wu L."/>
        </authorList>
    </citation>
    <scope>NUCLEOTIDE SEQUENCE [LARGE SCALE GENOMIC DNA]</scope>
    <source>
        <strain evidence="3 5">ATCC 14511</strain>
    </source>
</reference>
<dbReference type="EC" id="2.7.8.-" evidence="4"/>
<dbReference type="OrthoDB" id="190168at2"/>
<dbReference type="PANTHER" id="PTHR12215:SF10">
    <property type="entry name" value="L-AMINOADIPATE-SEMIALDEHYDE DEHYDROGENASE-PHOSPHOPANTETHEINYL TRANSFERASE"/>
    <property type="match status" value="1"/>
</dbReference>
<evidence type="ECO:0000256" key="2">
    <source>
        <dbReference type="SAM" id="MobiDB-lite"/>
    </source>
</evidence>
<dbReference type="GO" id="GO:0005829">
    <property type="term" value="C:cytosol"/>
    <property type="evidence" value="ECO:0007669"/>
    <property type="project" value="TreeGrafter"/>
</dbReference>
<dbReference type="Gene3D" id="3.90.470.20">
    <property type="entry name" value="4'-phosphopantetheinyl transferase domain"/>
    <property type="match status" value="1"/>
</dbReference>
<dbReference type="RefSeq" id="WP_067299263.1">
    <property type="nucleotide sequence ID" value="NZ_CP016279.1"/>
</dbReference>
<evidence type="ECO:0000313" key="3">
    <source>
        <dbReference type="EMBL" id="ANP48277.1"/>
    </source>
</evidence>
<reference evidence="4 6" key="2">
    <citation type="submission" date="2021-03" db="EMBL/GenBank/DDBJ databases">
        <title>Genomic Encyclopedia of Type Strains, Phase IV (KMG-IV): sequencing the most valuable type-strain genomes for metagenomic binning, comparative biology and taxonomic classification.</title>
        <authorList>
            <person name="Goeker M."/>
        </authorList>
    </citation>
    <scope>NUCLEOTIDE SEQUENCE [LARGE SCALE GENOMIC DNA]</scope>
    <source>
        <strain evidence="4 6">DSM 40499</strain>
    </source>
</reference>
<feature type="region of interest" description="Disordered" evidence="2">
    <location>
        <begin position="1"/>
        <end position="22"/>
    </location>
</feature>
<dbReference type="EMBL" id="CP016279">
    <property type="protein sequence ID" value="ANP48277.1"/>
    <property type="molecule type" value="Genomic_DNA"/>
</dbReference>
<evidence type="ECO:0000313" key="5">
    <source>
        <dbReference type="Proteomes" id="UP000092659"/>
    </source>
</evidence>
<proteinExistence type="predicted"/>
<dbReference type="KEGG" id="sgs:AVL59_00660"/>
<dbReference type="PANTHER" id="PTHR12215">
    <property type="entry name" value="PHOSPHOPANTETHEINE TRANSFERASE"/>
    <property type="match status" value="1"/>
</dbReference>
<dbReference type="InterPro" id="IPR037143">
    <property type="entry name" value="4-PPantetheinyl_Trfase_dom_sf"/>
</dbReference>